<organism evidence="1 2">
    <name type="scientific">Streptomyces finlayi</name>
    <dbReference type="NCBI Taxonomy" id="67296"/>
    <lineage>
        <taxon>Bacteria</taxon>
        <taxon>Bacillati</taxon>
        <taxon>Actinomycetota</taxon>
        <taxon>Actinomycetes</taxon>
        <taxon>Kitasatosporales</taxon>
        <taxon>Streptomycetaceae</taxon>
        <taxon>Streptomyces</taxon>
    </lineage>
</organism>
<gene>
    <name evidence="1" type="ORF">GCM10010334_20470</name>
</gene>
<comment type="caution">
    <text evidence="1">The sequence shown here is derived from an EMBL/GenBank/DDBJ whole genome shotgun (WGS) entry which is preliminary data.</text>
</comment>
<reference evidence="1" key="2">
    <citation type="submission" date="2020-09" db="EMBL/GenBank/DDBJ databases">
        <authorList>
            <person name="Sun Q."/>
            <person name="Ohkuma M."/>
        </authorList>
    </citation>
    <scope>NUCLEOTIDE SEQUENCE</scope>
    <source>
        <strain evidence="1">JCM 4637</strain>
    </source>
</reference>
<evidence type="ECO:0000313" key="1">
    <source>
        <dbReference type="EMBL" id="GHC88055.1"/>
    </source>
</evidence>
<dbReference type="InterPro" id="IPR029074">
    <property type="entry name" value="Imm49"/>
</dbReference>
<protein>
    <submittedName>
        <fullName evidence="1">Uncharacterized protein</fullName>
    </submittedName>
</protein>
<name>A0A919C9B7_9ACTN</name>
<proteinExistence type="predicted"/>
<evidence type="ECO:0000313" key="2">
    <source>
        <dbReference type="Proteomes" id="UP000638353"/>
    </source>
</evidence>
<dbReference type="EMBL" id="BMVC01000003">
    <property type="protein sequence ID" value="GHC88055.1"/>
    <property type="molecule type" value="Genomic_DNA"/>
</dbReference>
<dbReference type="AlphaFoldDB" id="A0A919C9B7"/>
<reference evidence="1" key="1">
    <citation type="journal article" date="2014" name="Int. J. Syst. Evol. Microbiol.">
        <title>Complete genome sequence of Corynebacterium casei LMG S-19264T (=DSM 44701T), isolated from a smear-ripened cheese.</title>
        <authorList>
            <consortium name="US DOE Joint Genome Institute (JGI-PGF)"/>
            <person name="Walter F."/>
            <person name="Albersmeier A."/>
            <person name="Kalinowski J."/>
            <person name="Ruckert C."/>
        </authorList>
    </citation>
    <scope>NUCLEOTIDE SEQUENCE</scope>
    <source>
        <strain evidence="1">JCM 4637</strain>
    </source>
</reference>
<sequence length="105" mass="11415">MEALASNADDLLEDIERSEISHGRVLDTTLIVAETSCELDPDAEELESWEAWGTAMQRGSARFAMATAPEGSMVTCRIKEEEWQLPASGPQLRVYAGSPAFLAGQ</sequence>
<dbReference type="Proteomes" id="UP000638353">
    <property type="component" value="Unassembled WGS sequence"/>
</dbReference>
<dbReference type="Pfam" id="PF15575">
    <property type="entry name" value="Imm49"/>
    <property type="match status" value="1"/>
</dbReference>
<accession>A0A919C9B7</accession>